<feature type="domain" description="RNA polymerase Rpb1" evidence="10">
    <location>
        <begin position="287"/>
        <end position="574"/>
    </location>
</feature>
<dbReference type="GO" id="GO:0003677">
    <property type="term" value="F:DNA binding"/>
    <property type="evidence" value="ECO:0007669"/>
    <property type="project" value="InterPro"/>
</dbReference>
<gene>
    <name evidence="12" type="ORF">g.39712</name>
</gene>
<evidence type="ECO:0000256" key="6">
    <source>
        <dbReference type="ARBA" id="ARBA00022695"/>
    </source>
</evidence>
<evidence type="ECO:0000259" key="11">
    <source>
        <dbReference type="Pfam" id="PF05000"/>
    </source>
</evidence>
<evidence type="ECO:0000256" key="1">
    <source>
        <dbReference type="ARBA" id="ARBA00006460"/>
    </source>
</evidence>
<dbReference type="GO" id="GO:0005736">
    <property type="term" value="C:RNA polymerase I complex"/>
    <property type="evidence" value="ECO:0007669"/>
    <property type="project" value="TreeGrafter"/>
</dbReference>
<dbReference type="Pfam" id="PF04983">
    <property type="entry name" value="RNA_pol_Rpb1_3"/>
    <property type="match status" value="1"/>
</dbReference>
<evidence type="ECO:0000313" key="12">
    <source>
        <dbReference type="EMBL" id="JAT69063.1"/>
    </source>
</evidence>
<dbReference type="Gene3D" id="6.20.50.80">
    <property type="match status" value="1"/>
</dbReference>
<dbReference type="PANTHER" id="PTHR19376">
    <property type="entry name" value="DNA-DIRECTED RNA POLYMERASE"/>
    <property type="match status" value="1"/>
</dbReference>
<proteinExistence type="inferred from homology"/>
<dbReference type="InterPro" id="IPR007083">
    <property type="entry name" value="RNA_pol_Rpb1_4"/>
</dbReference>
<dbReference type="GO" id="GO:0006351">
    <property type="term" value="P:DNA-templated transcription"/>
    <property type="evidence" value="ECO:0007669"/>
    <property type="project" value="InterPro"/>
</dbReference>
<dbReference type="InterPro" id="IPR007081">
    <property type="entry name" value="RNA_pol_Rpb1_5"/>
</dbReference>
<dbReference type="Pfam" id="PF05000">
    <property type="entry name" value="RNA_pol_Rpb1_4"/>
    <property type="match status" value="1"/>
</dbReference>
<dbReference type="Gene3D" id="6.10.250.2940">
    <property type="match status" value="1"/>
</dbReference>
<feature type="non-terminal residue" evidence="12">
    <location>
        <position position="1"/>
    </location>
</feature>
<sequence length="698" mass="74551">DVLRPRGMGQVTRRATERRGVTSSKANERPAQAAPCRVPRSHTQTSLLSSGEGKLLIQHNHVLAGCVDKNCFGKHGLLHFFHELYGAERTSLLTASLSRLLTGFLQKHGFTCGMSDVLLVQDAEEERKKLLTSADVRCLDAAASLFGPSRAGPLAEQGMSYEEAFRSAEPDVREQLRDRFRSNQETGALLDMKSSSAMHPLSSDVVRACLPGGQEKAFRHNMMALMTVTGAKGSLVNFSQISCLLGQQELEGRRVPRMASGKTLPCFAPFDVGARSGGYVGDRFLSGLRPQEYYFHCMAGREGLVDTTVKTSRSGYIQRCLVKNLEPLRVAYDSTVRDDTDSSIVQFHYGEDGIDTTRTGCLRTLPFFYGNMPQLGKILGAATALSGPGLVGNPSKEQGEATGVVRSWSKALLAGKSKTMAKCLPADSVVSHDTLGVTSEGFQGALAEAMYGGGLRPPVGPEPLGKDYKRAGKKEARCLSKNKPWSFTPLDPMDFTRLMQLRFQQCQAAPGEAVGVLAAQSVGEPSTQMTLNTFHMAGRGEANVTLGIPRLREILMTASPTLATPVMTLPLRPSAPAAGAAALAARLRRVRLGEALRALEVEEDALARSSAVDGGRARVARVTLRFHPPHAYPPELGLGFEELAAAFRDVFVPRFQAAVKAEIRRASTGNALGPVAVSRLGGEEGATAAGGGGGGGGA</sequence>
<keyword evidence="4" id="KW-0934">Plastid</keyword>
<keyword evidence="7" id="KW-0804">Transcription</keyword>
<feature type="domain" description="RNA polymerase Rpb1" evidence="11">
    <location>
        <begin position="216"/>
        <end position="280"/>
    </location>
</feature>
<dbReference type="Gene3D" id="1.10.132.30">
    <property type="match status" value="1"/>
</dbReference>
<dbReference type="GO" id="GO:0003899">
    <property type="term" value="F:DNA-directed RNA polymerase activity"/>
    <property type="evidence" value="ECO:0007669"/>
    <property type="project" value="UniProtKB-EC"/>
</dbReference>
<dbReference type="InterPro" id="IPR045867">
    <property type="entry name" value="DNA-dir_RpoC_beta_prime"/>
</dbReference>
<keyword evidence="5" id="KW-0808">Transferase</keyword>
<reference evidence="12" key="1">
    <citation type="submission" date="2015-08" db="EMBL/GenBank/DDBJ databases">
        <authorList>
            <person name="Babu N.S."/>
            <person name="Beckwith C.J."/>
            <person name="Beseler K.G."/>
            <person name="Brison A."/>
            <person name="Carone J.V."/>
            <person name="Caskin T.P."/>
            <person name="Diamond M."/>
            <person name="Durham M.E."/>
            <person name="Foxe J.M."/>
            <person name="Go M."/>
            <person name="Henderson B.A."/>
            <person name="Jones I.B."/>
            <person name="McGettigan J.A."/>
            <person name="Micheletti S.J."/>
            <person name="Nasrallah M.E."/>
            <person name="Ortiz D."/>
            <person name="Piller C.R."/>
            <person name="Privatt S.R."/>
            <person name="Schneider S.L."/>
            <person name="Sharp S."/>
            <person name="Smith T.C."/>
            <person name="Stanton J.D."/>
            <person name="Ullery H.E."/>
            <person name="Wilson R.J."/>
            <person name="Serrano M.G."/>
            <person name="Buck G."/>
            <person name="Lee V."/>
            <person name="Wang Y."/>
            <person name="Carvalho R."/>
            <person name="Voegtly L."/>
            <person name="Shi R."/>
            <person name="Duckworth R."/>
            <person name="Johnson A."/>
            <person name="Loviza R."/>
            <person name="Walstead R."/>
            <person name="Shah Z."/>
            <person name="Kiflezghi M."/>
            <person name="Wade K."/>
            <person name="Ball S.L."/>
            <person name="Bradley K.W."/>
            <person name="Asai D.J."/>
            <person name="Bowman C.A."/>
            <person name="Russell D.A."/>
            <person name="Pope W.H."/>
            <person name="Jacobs-Sera D."/>
            <person name="Hendrix R.W."/>
            <person name="Hatfull G.F."/>
        </authorList>
    </citation>
    <scope>NUCLEOTIDE SEQUENCE</scope>
</reference>
<feature type="non-terminal residue" evidence="12">
    <location>
        <position position="698"/>
    </location>
</feature>
<feature type="region of interest" description="Disordered" evidence="8">
    <location>
        <begin position="1"/>
        <end position="40"/>
    </location>
</feature>
<evidence type="ECO:0000256" key="3">
    <source>
        <dbReference type="ARBA" id="ARBA00022478"/>
    </source>
</evidence>
<dbReference type="SUPFAM" id="SSF64484">
    <property type="entry name" value="beta and beta-prime subunits of DNA dependent RNA-polymerase"/>
    <property type="match status" value="1"/>
</dbReference>
<evidence type="ECO:0000256" key="7">
    <source>
        <dbReference type="ARBA" id="ARBA00023163"/>
    </source>
</evidence>
<accession>A0A1D1ZQR5</accession>
<dbReference type="AlphaFoldDB" id="A0A1D1ZQR5"/>
<evidence type="ECO:0000256" key="8">
    <source>
        <dbReference type="SAM" id="MobiDB-lite"/>
    </source>
</evidence>
<protein>
    <recommendedName>
        <fullName evidence="2">DNA-directed RNA polymerase</fullName>
        <ecNumber evidence="2">2.7.7.6</ecNumber>
    </recommendedName>
</protein>
<organism evidence="12">
    <name type="scientific">Auxenochlorella protothecoides</name>
    <name type="common">Green microalga</name>
    <name type="synonym">Chlorella protothecoides</name>
    <dbReference type="NCBI Taxonomy" id="3075"/>
    <lineage>
        <taxon>Eukaryota</taxon>
        <taxon>Viridiplantae</taxon>
        <taxon>Chlorophyta</taxon>
        <taxon>core chlorophytes</taxon>
        <taxon>Trebouxiophyceae</taxon>
        <taxon>Chlorellales</taxon>
        <taxon>Chlorellaceae</taxon>
        <taxon>Auxenochlorella</taxon>
    </lineage>
</organism>
<dbReference type="Pfam" id="PF04998">
    <property type="entry name" value="RNA_pol_Rpb1_5"/>
    <property type="match status" value="1"/>
</dbReference>
<evidence type="ECO:0000259" key="9">
    <source>
        <dbReference type="Pfam" id="PF04983"/>
    </source>
</evidence>
<dbReference type="InterPro" id="IPR038120">
    <property type="entry name" value="Rpb1_funnel_sf"/>
</dbReference>
<feature type="domain" description="RNA polymerase Rpb1" evidence="9">
    <location>
        <begin position="32"/>
        <end position="117"/>
    </location>
</feature>
<dbReference type="Gene3D" id="3.30.70.2850">
    <property type="match status" value="1"/>
</dbReference>
<evidence type="ECO:0000256" key="4">
    <source>
        <dbReference type="ARBA" id="ARBA00022640"/>
    </source>
</evidence>
<dbReference type="Gene3D" id="1.10.274.100">
    <property type="entry name" value="RNA polymerase Rpb1, domain 3"/>
    <property type="match status" value="1"/>
</dbReference>
<evidence type="ECO:0000256" key="5">
    <source>
        <dbReference type="ARBA" id="ARBA00022679"/>
    </source>
</evidence>
<dbReference type="EMBL" id="GDKF01009559">
    <property type="protein sequence ID" value="JAT69063.1"/>
    <property type="molecule type" value="Transcribed_RNA"/>
</dbReference>
<keyword evidence="3" id="KW-0240">DNA-directed RNA polymerase</keyword>
<dbReference type="InterPro" id="IPR042102">
    <property type="entry name" value="RNA_pol_Rpb1_3_sf"/>
</dbReference>
<name>A0A1D1ZQR5_AUXPR</name>
<evidence type="ECO:0000256" key="2">
    <source>
        <dbReference type="ARBA" id="ARBA00012418"/>
    </source>
</evidence>
<dbReference type="EC" id="2.7.7.6" evidence="2"/>
<keyword evidence="6" id="KW-0548">Nucleotidyltransferase</keyword>
<dbReference type="InterPro" id="IPR007066">
    <property type="entry name" value="RNA_pol_Rpb1_3"/>
</dbReference>
<evidence type="ECO:0000259" key="10">
    <source>
        <dbReference type="Pfam" id="PF04998"/>
    </source>
</evidence>
<dbReference type="PANTHER" id="PTHR19376:SF11">
    <property type="entry name" value="DNA-DIRECTED RNA POLYMERASE I SUBUNIT RPA1"/>
    <property type="match status" value="1"/>
</dbReference>
<comment type="similarity">
    <text evidence="1">Belongs to the RNA polymerase beta' chain family.</text>
</comment>